<evidence type="ECO:0000256" key="1">
    <source>
        <dbReference type="SAM" id="Phobius"/>
    </source>
</evidence>
<feature type="transmembrane region" description="Helical" evidence="1">
    <location>
        <begin position="304"/>
        <end position="323"/>
    </location>
</feature>
<dbReference type="Proteomes" id="UP000291613">
    <property type="component" value="Unassembled WGS sequence"/>
</dbReference>
<organism evidence="2 3">
    <name type="scientific">Hansschlegelia quercus</name>
    <dbReference type="NCBI Taxonomy" id="2528245"/>
    <lineage>
        <taxon>Bacteria</taxon>
        <taxon>Pseudomonadati</taxon>
        <taxon>Pseudomonadota</taxon>
        <taxon>Alphaproteobacteria</taxon>
        <taxon>Hyphomicrobiales</taxon>
        <taxon>Methylopilaceae</taxon>
        <taxon>Hansschlegelia</taxon>
    </lineage>
</organism>
<accession>A0A4Q9GGM0</accession>
<dbReference type="EMBL" id="SIUB01000004">
    <property type="protein sequence ID" value="TBN53253.1"/>
    <property type="molecule type" value="Genomic_DNA"/>
</dbReference>
<dbReference type="RefSeq" id="WP_131003311.1">
    <property type="nucleotide sequence ID" value="NZ_JBHSZR010000007.1"/>
</dbReference>
<keyword evidence="1" id="KW-0472">Membrane</keyword>
<keyword evidence="1" id="KW-0812">Transmembrane</keyword>
<dbReference type="AlphaFoldDB" id="A0A4Q9GGM0"/>
<evidence type="ECO:0000313" key="2">
    <source>
        <dbReference type="EMBL" id="TBN53253.1"/>
    </source>
</evidence>
<name>A0A4Q9GGM0_9HYPH</name>
<keyword evidence="1" id="KW-1133">Transmembrane helix</keyword>
<dbReference type="OrthoDB" id="8364552at2"/>
<keyword evidence="3" id="KW-1185">Reference proteome</keyword>
<reference evidence="2 3" key="1">
    <citation type="submission" date="2019-02" db="EMBL/GenBank/DDBJ databases">
        <title>Hansschlegelia quercus sp. nov., a novel methylotrophic bacterium from buds of oak (Quercus robur L.).</title>
        <authorList>
            <person name="Agafonova N.V."/>
            <person name="Kaparullina E.N."/>
            <person name="Grouzdev D.S."/>
            <person name="Doronina N.V."/>
        </authorList>
    </citation>
    <scope>NUCLEOTIDE SEQUENCE [LARGE SCALE GENOMIC DNA]</scope>
    <source>
        <strain evidence="2 3">Dub</strain>
    </source>
</reference>
<evidence type="ECO:0000313" key="3">
    <source>
        <dbReference type="Proteomes" id="UP000291613"/>
    </source>
</evidence>
<gene>
    <name evidence="2" type="ORF">EYR15_09490</name>
</gene>
<protein>
    <submittedName>
        <fullName evidence="2">Uncharacterized protein</fullName>
    </submittedName>
</protein>
<sequence>MGARAVRALDVTSRMSTIAFLASAAVVGFAAATDWGLTVPLETAIRRDLDVLATPEALDSRAKTALDADDVMLARGMADLGAELKRPLAPETLSRLAAAEAPAAVAWRSARGFAHGFVSGEIDGQAALAGALVSDLTLVGDIRDLASEGGKAMRGEDHSTIILGLAAAGAAATAATYATAGAGAPARVGVSVLKAARRTGTMTAEFAADLGRRMARTGEAAGPGAARAGQLALGAAAGELAAVGRSVGAAETVRLMRSVRSVDEISDLRRFTTRFGTRSRAVAELTGRASLRAFRTTLRIGELLLRHLLGFAMWFGGLLAGALSKLGFRLARLVCARL</sequence>
<comment type="caution">
    <text evidence="2">The sequence shown here is derived from an EMBL/GenBank/DDBJ whole genome shotgun (WGS) entry which is preliminary data.</text>
</comment>
<proteinExistence type="predicted"/>